<comment type="cofactor">
    <cofactor evidence="1 7">
        <name>heme</name>
        <dbReference type="ChEBI" id="CHEBI:30413"/>
    </cofactor>
</comment>
<protein>
    <submittedName>
        <fullName evidence="10">Cytochrome P450 2J2</fullName>
    </submittedName>
</protein>
<keyword evidence="7 8" id="KW-0349">Heme</keyword>
<dbReference type="InterPro" id="IPR050182">
    <property type="entry name" value="Cytochrome_P450_fam2"/>
</dbReference>
<evidence type="ECO:0000256" key="7">
    <source>
        <dbReference type="PIRSR" id="PIRSR602401-1"/>
    </source>
</evidence>
<dbReference type="GO" id="GO:0016712">
    <property type="term" value="F:oxidoreductase activity, acting on paired donors, with incorporation or reduction of molecular oxygen, reduced flavin or flavoprotein as one donor, and incorporation of one atom of oxygen"/>
    <property type="evidence" value="ECO:0007669"/>
    <property type="project" value="TreeGrafter"/>
</dbReference>
<dbReference type="InterPro" id="IPR017972">
    <property type="entry name" value="Cyt_P450_CS"/>
</dbReference>
<dbReference type="GO" id="GO:0020037">
    <property type="term" value="F:heme binding"/>
    <property type="evidence" value="ECO:0007669"/>
    <property type="project" value="InterPro"/>
</dbReference>
<dbReference type="SUPFAM" id="SSF48264">
    <property type="entry name" value="Cytochrome P450"/>
    <property type="match status" value="1"/>
</dbReference>
<feature type="signal peptide" evidence="9">
    <location>
        <begin position="1"/>
        <end position="25"/>
    </location>
</feature>
<keyword evidence="3 7" id="KW-0479">Metal-binding</keyword>
<dbReference type="FunFam" id="1.10.630.10:FF:000036">
    <property type="entry name" value="CYtochrome P450 family"/>
    <property type="match status" value="1"/>
</dbReference>
<keyword evidence="4 8" id="KW-0560">Oxidoreductase</keyword>
<evidence type="ECO:0000256" key="4">
    <source>
        <dbReference type="ARBA" id="ARBA00023002"/>
    </source>
</evidence>
<dbReference type="PANTHER" id="PTHR24300">
    <property type="entry name" value="CYTOCHROME P450 508A4-RELATED"/>
    <property type="match status" value="1"/>
</dbReference>
<dbReference type="GO" id="GO:0006805">
    <property type="term" value="P:xenobiotic metabolic process"/>
    <property type="evidence" value="ECO:0007669"/>
    <property type="project" value="TreeGrafter"/>
</dbReference>
<dbReference type="InterPro" id="IPR002401">
    <property type="entry name" value="Cyt_P450_E_grp-I"/>
</dbReference>
<dbReference type="GO" id="GO:0008395">
    <property type="term" value="F:steroid hydroxylase activity"/>
    <property type="evidence" value="ECO:0007669"/>
    <property type="project" value="TreeGrafter"/>
</dbReference>
<feature type="binding site" description="axial binding residue" evidence="7">
    <location>
        <position position="431"/>
    </location>
    <ligand>
        <name>heme</name>
        <dbReference type="ChEBI" id="CHEBI:30413"/>
    </ligand>
    <ligandPart>
        <name>Fe</name>
        <dbReference type="ChEBI" id="CHEBI:18248"/>
    </ligandPart>
</feature>
<evidence type="ECO:0000256" key="3">
    <source>
        <dbReference type="ARBA" id="ARBA00022723"/>
    </source>
</evidence>
<dbReference type="GO" id="GO:0006082">
    <property type="term" value="P:organic acid metabolic process"/>
    <property type="evidence" value="ECO:0007669"/>
    <property type="project" value="TreeGrafter"/>
</dbReference>
<dbReference type="Gene3D" id="1.10.630.10">
    <property type="entry name" value="Cytochrome P450"/>
    <property type="match status" value="1"/>
</dbReference>
<dbReference type="GO" id="GO:0005737">
    <property type="term" value="C:cytoplasm"/>
    <property type="evidence" value="ECO:0007669"/>
    <property type="project" value="TreeGrafter"/>
</dbReference>
<reference evidence="10" key="1">
    <citation type="submission" date="2020-04" db="EMBL/GenBank/DDBJ databases">
        <authorList>
            <person name="Neveu A P."/>
        </authorList>
    </citation>
    <scope>NUCLEOTIDE SEQUENCE</scope>
    <source>
        <tissue evidence="10">Whole embryo</tissue>
    </source>
</reference>
<evidence type="ECO:0000256" key="9">
    <source>
        <dbReference type="SAM" id="SignalP"/>
    </source>
</evidence>
<keyword evidence="6 8" id="KW-0503">Monooxygenase</keyword>
<comment type="similarity">
    <text evidence="2 8">Belongs to the cytochrome P450 family.</text>
</comment>
<dbReference type="InterPro" id="IPR036396">
    <property type="entry name" value="Cyt_P450_sf"/>
</dbReference>
<dbReference type="InterPro" id="IPR001128">
    <property type="entry name" value="Cyt_P450"/>
</dbReference>
<feature type="chain" id="PRO_5026111275" evidence="9">
    <location>
        <begin position="26"/>
        <end position="485"/>
    </location>
</feature>
<dbReference type="EMBL" id="LR784300">
    <property type="protein sequence ID" value="CAB3235520.1"/>
    <property type="molecule type" value="mRNA"/>
</dbReference>
<gene>
    <name evidence="10" type="primary">Cyp2j2-003</name>
</gene>
<sequence>MDLITASLALCLLVVFLLHYYSKQAKNLPPGPTGFPFLGCIPYLSKYVERTFSQWSKTYGPVMFLKIGNQPTVVLSSFEAIHQAFVVQGVEFSNRYHTYFTKCSCEGGFGILFLHPYKSWKVQRTFGFRALMGKGLGGNSIETRILTQVEVLLQHLKQKNEQPFLLEDDLLASVANIIGDIIMKEYCDKEQNEKLLNYVFESVKSIRTSAFVFMAVSMFPWIRFFPPICGQFNEMKKGMKIGSDIFNEIIEQHLKDSEFHEARDFTDLFLLEYKRNTPGFSKKQLLYYLKDLIAGGVETSVSSIRWMCLHMVKYPEIQKKIHMEIDSVIGPDGNVTLSCDLPYTKAFIQEVFRTSPPAPIGVPRATTEDLYFMGYFIPKNTQVMANLWHVHHDPTIWPDPTRFDPERHLDNNRQFVKSDKIIAFSIGPRSCIGESLARKEIFLFFVSILQKFDVCGNKEHPVPCMKGAPGIVYSPYPYKFVMKLR</sequence>
<evidence type="ECO:0000256" key="8">
    <source>
        <dbReference type="RuleBase" id="RU000461"/>
    </source>
</evidence>
<evidence type="ECO:0000256" key="2">
    <source>
        <dbReference type="ARBA" id="ARBA00010617"/>
    </source>
</evidence>
<keyword evidence="9" id="KW-0732">Signal</keyword>
<dbReference type="GO" id="GO:0005506">
    <property type="term" value="F:iron ion binding"/>
    <property type="evidence" value="ECO:0007669"/>
    <property type="project" value="InterPro"/>
</dbReference>
<accession>A0A6F9D9S7</accession>
<dbReference type="PRINTS" id="PR00463">
    <property type="entry name" value="EP450I"/>
</dbReference>
<name>A0A6F9D9S7_9ASCI</name>
<dbReference type="PRINTS" id="PR00385">
    <property type="entry name" value="P450"/>
</dbReference>
<proteinExistence type="evidence at transcript level"/>
<evidence type="ECO:0000256" key="6">
    <source>
        <dbReference type="ARBA" id="ARBA00023033"/>
    </source>
</evidence>
<keyword evidence="5 7" id="KW-0408">Iron</keyword>
<dbReference type="AlphaFoldDB" id="A0A6F9D9S7"/>
<dbReference type="PANTHER" id="PTHR24300:SF397">
    <property type="entry name" value="CYTOCHROME P450 2U1"/>
    <property type="match status" value="1"/>
</dbReference>
<dbReference type="Pfam" id="PF00067">
    <property type="entry name" value="p450"/>
    <property type="match status" value="1"/>
</dbReference>
<organism evidence="10">
    <name type="scientific">Phallusia mammillata</name>
    <dbReference type="NCBI Taxonomy" id="59560"/>
    <lineage>
        <taxon>Eukaryota</taxon>
        <taxon>Metazoa</taxon>
        <taxon>Chordata</taxon>
        <taxon>Tunicata</taxon>
        <taxon>Ascidiacea</taxon>
        <taxon>Phlebobranchia</taxon>
        <taxon>Ascidiidae</taxon>
        <taxon>Phallusia</taxon>
    </lineage>
</organism>
<evidence type="ECO:0000313" key="10">
    <source>
        <dbReference type="EMBL" id="CAB3235520.1"/>
    </source>
</evidence>
<dbReference type="PROSITE" id="PS00086">
    <property type="entry name" value="CYTOCHROME_P450"/>
    <property type="match status" value="1"/>
</dbReference>
<evidence type="ECO:0000256" key="5">
    <source>
        <dbReference type="ARBA" id="ARBA00023004"/>
    </source>
</evidence>
<evidence type="ECO:0000256" key="1">
    <source>
        <dbReference type="ARBA" id="ARBA00001971"/>
    </source>
</evidence>